<dbReference type="RefSeq" id="WP_091235382.1">
    <property type="nucleotide sequence ID" value="NZ_FMKA01000020.1"/>
</dbReference>
<organism evidence="5 6">
    <name type="scientific">Anaerobium acetethylicum</name>
    <dbReference type="NCBI Taxonomy" id="1619234"/>
    <lineage>
        <taxon>Bacteria</taxon>
        <taxon>Bacillati</taxon>
        <taxon>Bacillota</taxon>
        <taxon>Clostridia</taxon>
        <taxon>Lachnospirales</taxon>
        <taxon>Lachnospiraceae</taxon>
        <taxon>Anaerobium</taxon>
    </lineage>
</organism>
<dbReference type="FunFam" id="1.10.10.10:FF:000079">
    <property type="entry name" value="GntR family transcriptional regulator"/>
    <property type="match status" value="1"/>
</dbReference>
<evidence type="ECO:0000256" key="1">
    <source>
        <dbReference type="ARBA" id="ARBA00023015"/>
    </source>
</evidence>
<dbReference type="PRINTS" id="PR00035">
    <property type="entry name" value="HTHGNTR"/>
</dbReference>
<reference evidence="5 6" key="1">
    <citation type="submission" date="2016-09" db="EMBL/GenBank/DDBJ databases">
        <authorList>
            <person name="Capua I."/>
            <person name="De Benedictis P."/>
            <person name="Joannis T."/>
            <person name="Lombin L.H."/>
            <person name="Cattoli G."/>
        </authorList>
    </citation>
    <scope>NUCLEOTIDE SEQUENCE [LARGE SCALE GENOMIC DNA]</scope>
    <source>
        <strain evidence="5 6">GluBS11</strain>
    </source>
</reference>
<dbReference type="InterPro" id="IPR011663">
    <property type="entry name" value="UTRA"/>
</dbReference>
<dbReference type="Proteomes" id="UP000199315">
    <property type="component" value="Unassembled WGS sequence"/>
</dbReference>
<evidence type="ECO:0000313" key="5">
    <source>
        <dbReference type="EMBL" id="SCP98401.1"/>
    </source>
</evidence>
<evidence type="ECO:0000313" key="6">
    <source>
        <dbReference type="Proteomes" id="UP000199315"/>
    </source>
</evidence>
<keyword evidence="2" id="KW-0238">DNA-binding</keyword>
<dbReference type="InterPro" id="IPR050679">
    <property type="entry name" value="Bact_HTH_transcr_reg"/>
</dbReference>
<dbReference type="PANTHER" id="PTHR44846">
    <property type="entry name" value="MANNOSYL-D-GLYCERATE TRANSPORT/METABOLISM SYSTEM REPRESSOR MNGR-RELATED"/>
    <property type="match status" value="1"/>
</dbReference>
<dbReference type="OrthoDB" id="1648691at2"/>
<dbReference type="Gene3D" id="3.40.1410.10">
    <property type="entry name" value="Chorismate lyase-like"/>
    <property type="match status" value="1"/>
</dbReference>
<name>A0A1D3TW26_9FIRM</name>
<keyword evidence="1" id="KW-0805">Transcription regulation</keyword>
<dbReference type="GO" id="GO:0003700">
    <property type="term" value="F:DNA-binding transcription factor activity"/>
    <property type="evidence" value="ECO:0007669"/>
    <property type="project" value="InterPro"/>
</dbReference>
<dbReference type="GO" id="GO:0003677">
    <property type="term" value="F:DNA binding"/>
    <property type="evidence" value="ECO:0007669"/>
    <property type="project" value="UniProtKB-KW"/>
</dbReference>
<dbReference type="Pfam" id="PF00392">
    <property type="entry name" value="GntR"/>
    <property type="match status" value="1"/>
</dbReference>
<dbReference type="InterPro" id="IPR036390">
    <property type="entry name" value="WH_DNA-bd_sf"/>
</dbReference>
<dbReference type="STRING" id="1619234.SAMN05421730_102018"/>
<dbReference type="InterPro" id="IPR028978">
    <property type="entry name" value="Chorismate_lyase_/UTRA_dom_sf"/>
</dbReference>
<dbReference type="InterPro" id="IPR036388">
    <property type="entry name" value="WH-like_DNA-bd_sf"/>
</dbReference>
<gene>
    <name evidence="5" type="ORF">SAMN05421730_102018</name>
</gene>
<accession>A0A1D3TW26</accession>
<protein>
    <submittedName>
        <fullName evidence="5">GntR family transcriptional regulator</fullName>
    </submittedName>
</protein>
<dbReference type="SUPFAM" id="SSF64288">
    <property type="entry name" value="Chorismate lyase-like"/>
    <property type="match status" value="1"/>
</dbReference>
<keyword evidence="6" id="KW-1185">Reference proteome</keyword>
<dbReference type="SMART" id="SM00866">
    <property type="entry name" value="UTRA"/>
    <property type="match status" value="1"/>
</dbReference>
<sequence>MITEAAKPSELKRANSTPLYVQLKNIIREKISTGEWEPNDVIPSENELSQIYGISRMTARSVITQLVTEGLLYRVPGKGTFVSEPKIEMSSLSYSGIRNQLENKGYKVETKLLDVTKVKCDDFLAKKLGITPGAEVFKINRVRSANGTPISYHKSFVPAELCRDLDQYDLANEQLCKILSDQCSLTPGKVTETLESYLADGPKAEILGVKPKFPLILLQDLISTSSGVIFEYTRVYFRGDKITLKIELNTQ</sequence>
<keyword evidence="3" id="KW-0804">Transcription</keyword>
<dbReference type="PANTHER" id="PTHR44846:SF1">
    <property type="entry name" value="MANNOSYL-D-GLYCERATE TRANSPORT_METABOLISM SYSTEM REPRESSOR MNGR-RELATED"/>
    <property type="match status" value="1"/>
</dbReference>
<evidence type="ECO:0000259" key="4">
    <source>
        <dbReference type="PROSITE" id="PS50949"/>
    </source>
</evidence>
<dbReference type="AlphaFoldDB" id="A0A1D3TW26"/>
<evidence type="ECO:0000256" key="3">
    <source>
        <dbReference type="ARBA" id="ARBA00023163"/>
    </source>
</evidence>
<dbReference type="EMBL" id="FMKA01000020">
    <property type="protein sequence ID" value="SCP98401.1"/>
    <property type="molecule type" value="Genomic_DNA"/>
</dbReference>
<evidence type="ECO:0000256" key="2">
    <source>
        <dbReference type="ARBA" id="ARBA00023125"/>
    </source>
</evidence>
<dbReference type="CDD" id="cd07377">
    <property type="entry name" value="WHTH_GntR"/>
    <property type="match status" value="1"/>
</dbReference>
<feature type="domain" description="HTH gntR-type" evidence="4">
    <location>
        <begin position="17"/>
        <end position="85"/>
    </location>
</feature>
<proteinExistence type="predicted"/>
<dbReference type="InterPro" id="IPR000524">
    <property type="entry name" value="Tscrpt_reg_HTH_GntR"/>
</dbReference>
<dbReference type="GO" id="GO:0045892">
    <property type="term" value="P:negative regulation of DNA-templated transcription"/>
    <property type="evidence" value="ECO:0007669"/>
    <property type="project" value="TreeGrafter"/>
</dbReference>
<dbReference type="SMART" id="SM00345">
    <property type="entry name" value="HTH_GNTR"/>
    <property type="match status" value="1"/>
</dbReference>
<dbReference type="PROSITE" id="PS50949">
    <property type="entry name" value="HTH_GNTR"/>
    <property type="match status" value="1"/>
</dbReference>
<dbReference type="SUPFAM" id="SSF46785">
    <property type="entry name" value="Winged helix' DNA-binding domain"/>
    <property type="match status" value="1"/>
</dbReference>
<dbReference type="Gene3D" id="1.10.10.10">
    <property type="entry name" value="Winged helix-like DNA-binding domain superfamily/Winged helix DNA-binding domain"/>
    <property type="match status" value="1"/>
</dbReference>
<dbReference type="Pfam" id="PF07702">
    <property type="entry name" value="UTRA"/>
    <property type="match status" value="1"/>
</dbReference>